<keyword evidence="10" id="KW-0472">Membrane</keyword>
<evidence type="ECO:0000256" key="9">
    <source>
        <dbReference type="SAM" id="MobiDB-lite"/>
    </source>
</evidence>
<dbReference type="GO" id="GO:0016301">
    <property type="term" value="F:kinase activity"/>
    <property type="evidence" value="ECO:0007669"/>
    <property type="project" value="UniProtKB-KW"/>
</dbReference>
<dbReference type="InterPro" id="IPR011712">
    <property type="entry name" value="Sig_transdc_His_kin_sub3_dim/P"/>
</dbReference>
<proteinExistence type="predicted"/>
<protein>
    <recommendedName>
        <fullName evidence="2">histidine kinase</fullName>
        <ecNumber evidence="2">2.7.13.3</ecNumber>
    </recommendedName>
</protein>
<evidence type="ECO:0000256" key="7">
    <source>
        <dbReference type="ARBA" id="ARBA00022840"/>
    </source>
</evidence>
<evidence type="ECO:0000256" key="10">
    <source>
        <dbReference type="SAM" id="Phobius"/>
    </source>
</evidence>
<dbReference type="EMBL" id="JBHSJC010000001">
    <property type="protein sequence ID" value="MFC4829049.1"/>
    <property type="molecule type" value="Genomic_DNA"/>
</dbReference>
<accession>A0ABV9R6C5</accession>
<keyword evidence="4" id="KW-0808">Transferase</keyword>
<keyword evidence="6 12" id="KW-0418">Kinase</keyword>
<evidence type="ECO:0000256" key="2">
    <source>
        <dbReference type="ARBA" id="ARBA00012438"/>
    </source>
</evidence>
<evidence type="ECO:0000256" key="4">
    <source>
        <dbReference type="ARBA" id="ARBA00022679"/>
    </source>
</evidence>
<keyword evidence="10" id="KW-1133">Transmembrane helix</keyword>
<keyword evidence="13" id="KW-1185">Reference proteome</keyword>
<feature type="region of interest" description="Disordered" evidence="9">
    <location>
        <begin position="349"/>
        <end position="381"/>
    </location>
</feature>
<comment type="caution">
    <text evidence="12">The sequence shown here is derived from an EMBL/GenBank/DDBJ whole genome shotgun (WGS) entry which is preliminary data.</text>
</comment>
<evidence type="ECO:0000259" key="11">
    <source>
        <dbReference type="Pfam" id="PF07730"/>
    </source>
</evidence>
<evidence type="ECO:0000313" key="12">
    <source>
        <dbReference type="EMBL" id="MFC4829049.1"/>
    </source>
</evidence>
<evidence type="ECO:0000256" key="3">
    <source>
        <dbReference type="ARBA" id="ARBA00022553"/>
    </source>
</evidence>
<organism evidence="12 13">
    <name type="scientific">Agromyces aurantiacus</name>
    <dbReference type="NCBI Taxonomy" id="165814"/>
    <lineage>
        <taxon>Bacteria</taxon>
        <taxon>Bacillati</taxon>
        <taxon>Actinomycetota</taxon>
        <taxon>Actinomycetes</taxon>
        <taxon>Micrococcales</taxon>
        <taxon>Microbacteriaceae</taxon>
        <taxon>Agromyces</taxon>
    </lineage>
</organism>
<evidence type="ECO:0000256" key="8">
    <source>
        <dbReference type="ARBA" id="ARBA00023012"/>
    </source>
</evidence>
<reference evidence="13" key="1">
    <citation type="journal article" date="2019" name="Int. J. Syst. Evol. Microbiol.">
        <title>The Global Catalogue of Microorganisms (GCM) 10K type strain sequencing project: providing services to taxonomists for standard genome sequencing and annotation.</title>
        <authorList>
            <consortium name="The Broad Institute Genomics Platform"/>
            <consortium name="The Broad Institute Genome Sequencing Center for Infectious Disease"/>
            <person name="Wu L."/>
            <person name="Ma J."/>
        </authorList>
    </citation>
    <scope>NUCLEOTIDE SEQUENCE [LARGE SCALE GENOMIC DNA]</scope>
    <source>
        <strain evidence="13">CGMCC 1.12192</strain>
    </source>
</reference>
<feature type="transmembrane region" description="Helical" evidence="10">
    <location>
        <begin position="153"/>
        <end position="174"/>
    </location>
</feature>
<dbReference type="EC" id="2.7.13.3" evidence="2"/>
<gene>
    <name evidence="12" type="ORF">ACFPER_09630</name>
</gene>
<dbReference type="Pfam" id="PF07730">
    <property type="entry name" value="HisKA_3"/>
    <property type="match status" value="1"/>
</dbReference>
<keyword evidence="7" id="KW-0067">ATP-binding</keyword>
<feature type="domain" description="Signal transduction histidine kinase subgroup 3 dimerisation and phosphoacceptor" evidence="11">
    <location>
        <begin position="202"/>
        <end position="268"/>
    </location>
</feature>
<dbReference type="InterPro" id="IPR050482">
    <property type="entry name" value="Sensor_HK_TwoCompSys"/>
</dbReference>
<name>A0ABV9R6C5_9MICO</name>
<dbReference type="RefSeq" id="WP_204392458.1">
    <property type="nucleotide sequence ID" value="NZ_JAFBBW010000001.1"/>
</dbReference>
<feature type="transmembrane region" description="Helical" evidence="10">
    <location>
        <begin position="124"/>
        <end position="141"/>
    </location>
</feature>
<sequence>MAPPASPRPGRALEWEWPIPPIVFWSASGLAAVVLFSVQVPIHATAYAVPVVAAFAIGLLQAGSLPIAVWHPWAGVASFLAGQVVFGLVGAADPGQPWPVSVPQLLMLCALLIVLVVRGADRAAIALWVAAVVVPLGLAFLPDRGATPDGLVANLVTSAAVSALVLGVALAVTVSRARLSAALDEERRTSAAEHERRLIAEERTRIARELHDVVAHSMSIIQVQATSAPYRLTGLDDATTAEFGEIAASARAAIADMRELLTVLRDPAAEAETAPQPTLAQLPELVASVERAGVPVELEVSPGLLDGGLAASTAYRMVQESLSNVLRHAPGAPTVVTLRRVDGDRASLDLTIRNGPPPGTSPSTPSAPTAAPIAASSLGPGHGLIGMRERARLVGGRIDSGPTADGGFEVHAVLPLVGGRPEEAS</sequence>
<evidence type="ECO:0000256" key="5">
    <source>
        <dbReference type="ARBA" id="ARBA00022741"/>
    </source>
</evidence>
<comment type="catalytic activity">
    <reaction evidence="1">
        <text>ATP + protein L-histidine = ADP + protein N-phospho-L-histidine.</text>
        <dbReference type="EC" id="2.7.13.3"/>
    </reaction>
</comment>
<dbReference type="Gene3D" id="1.20.5.1930">
    <property type="match status" value="1"/>
</dbReference>
<keyword evidence="5" id="KW-0547">Nucleotide-binding</keyword>
<dbReference type="CDD" id="cd16917">
    <property type="entry name" value="HATPase_UhpB-NarQ-NarX-like"/>
    <property type="match status" value="1"/>
</dbReference>
<keyword evidence="8" id="KW-0902">Two-component regulatory system</keyword>
<evidence type="ECO:0000256" key="1">
    <source>
        <dbReference type="ARBA" id="ARBA00000085"/>
    </source>
</evidence>
<feature type="transmembrane region" description="Helical" evidence="10">
    <location>
        <begin position="98"/>
        <end position="117"/>
    </location>
</feature>
<evidence type="ECO:0000256" key="6">
    <source>
        <dbReference type="ARBA" id="ARBA00022777"/>
    </source>
</evidence>
<dbReference type="SUPFAM" id="SSF55874">
    <property type="entry name" value="ATPase domain of HSP90 chaperone/DNA topoisomerase II/histidine kinase"/>
    <property type="match status" value="1"/>
</dbReference>
<dbReference type="PANTHER" id="PTHR24421:SF10">
    <property type="entry name" value="NITRATE_NITRITE SENSOR PROTEIN NARQ"/>
    <property type="match status" value="1"/>
</dbReference>
<feature type="transmembrane region" description="Helical" evidence="10">
    <location>
        <begin position="44"/>
        <end position="61"/>
    </location>
</feature>
<dbReference type="Gene3D" id="3.30.565.10">
    <property type="entry name" value="Histidine kinase-like ATPase, C-terminal domain"/>
    <property type="match status" value="1"/>
</dbReference>
<evidence type="ECO:0000313" key="13">
    <source>
        <dbReference type="Proteomes" id="UP001595960"/>
    </source>
</evidence>
<dbReference type="InterPro" id="IPR036890">
    <property type="entry name" value="HATPase_C_sf"/>
</dbReference>
<keyword evidence="10" id="KW-0812">Transmembrane</keyword>
<feature type="compositionally biased region" description="Low complexity" evidence="9">
    <location>
        <begin position="361"/>
        <end position="377"/>
    </location>
</feature>
<dbReference type="PANTHER" id="PTHR24421">
    <property type="entry name" value="NITRATE/NITRITE SENSOR PROTEIN NARX-RELATED"/>
    <property type="match status" value="1"/>
</dbReference>
<keyword evidence="3" id="KW-0597">Phosphoprotein</keyword>
<feature type="transmembrane region" description="Helical" evidence="10">
    <location>
        <begin position="21"/>
        <end position="38"/>
    </location>
</feature>
<dbReference type="Proteomes" id="UP001595960">
    <property type="component" value="Unassembled WGS sequence"/>
</dbReference>